<dbReference type="Pfam" id="PF02151">
    <property type="entry name" value="UVR"/>
    <property type="match status" value="1"/>
</dbReference>
<evidence type="ECO:0000313" key="6">
    <source>
        <dbReference type="Proteomes" id="UP000572268"/>
    </source>
</evidence>
<dbReference type="PANTHER" id="PTHR13371">
    <property type="entry name" value="GLYCINE-, GLUTAMATE-, THIENYLCYCLOHEXYLPIPERIDINE-BINDING PROTEIN"/>
    <property type="match status" value="1"/>
</dbReference>
<reference evidence="5 6" key="1">
    <citation type="submission" date="2020-04" db="EMBL/GenBank/DDBJ databases">
        <title>Perkinsus olseni comparative genomics.</title>
        <authorList>
            <person name="Bogema D.R."/>
        </authorList>
    </citation>
    <scope>NUCLEOTIDE SEQUENCE [LARGE SCALE GENOMIC DNA]</scope>
    <source>
        <strain evidence="3">ATCC PRA-179</strain>
        <strain evidence="4">ATCC PRA-31</strain>
    </source>
</reference>
<comment type="caution">
    <text evidence="4">The sequence shown here is derived from an EMBL/GenBank/DDBJ whole genome shotgun (WGS) entry which is preliminary data.</text>
</comment>
<feature type="region of interest" description="Disordered" evidence="1">
    <location>
        <begin position="405"/>
        <end position="441"/>
    </location>
</feature>
<dbReference type="AlphaFoldDB" id="A0A7J6M0G1"/>
<proteinExistence type="predicted"/>
<dbReference type="EMBL" id="JABANN010000248">
    <property type="protein sequence ID" value="KAF4664896.1"/>
    <property type="molecule type" value="Genomic_DNA"/>
</dbReference>
<feature type="compositionally biased region" description="Low complexity" evidence="1">
    <location>
        <begin position="795"/>
        <end position="806"/>
    </location>
</feature>
<gene>
    <name evidence="4" type="ORF">FOL46_003974</name>
    <name evidence="3" type="ORF">FOZ61_003947</name>
</gene>
<feature type="region of interest" description="Disordered" evidence="1">
    <location>
        <begin position="791"/>
        <end position="831"/>
    </location>
</feature>
<sequence>MTTSDAGPPTSAAASAEMAKKSSGALRLRYEVVYVSSEDGAHPASELVVPETTGVGMTSGQGWISKRFPTYPQILILELERRSIINQMQFLSHQSAISTKLELYVSVEGPQTPYDPVQDPDGCDFIQSIPFRRLGYLSLDSNEKSQWLARELKSVFVDCEARFIQIKLHKCHVNTLNLQSQVGLIAVNILGNYLDPPPPPPPVLPSEDAIPPPMVAVPVLHSADAEPGAHQNSGWPPLAGPEGLGFDSMGEHFGLEVPPAVYHPQPSTGDFSPLGPEGIFGTEADPETQKQIDQLLSLKQRAVEVEDYDEAMRLKDEITRLQGVSRALAELERSKRIAVQEEDYPRAKALKEEIHRLRTNGAAAQPPPRQSQTVYEPRYQYYHQHGGHSFQTPLSGVSGRTTPMGFSGADAYNGSSSSSSRPVNTHDEMPAVAGGGGSSQHRSILEAGPNSLPSEYLGQDPYYAVATANTTPPTAAAPIETGGTPKTPPLGGDRGPHPDLPDVPNSEALPAAEILPPAVAHEAQGAPMTLLGEYIIRCIVSKDWRVREAGFIQAEHDLEKGVWADKGDAVSGAHAAIYAVRKCVTDKIANVFLPCMRLLQAAANSVFNVMVSSMPRGSRDLHAILEPLMPALTDRLSDPNKRCQEATRNAILAIAVNVGPSFATHHVLKITSRRGAGGRAAAAPSLLPNKALSARCDVLQAVIDTCGLVSTDAGGVAENAHGSNSSFTAPVLLTMAFDLLKQCPASEVRSSAVSLAAKVCSLVGRDAIKPFIKSIERQSQREAIETEIDRILNGRRGSNSSSSSKSAPRRRPQTEDSRPISGLTKEQQPAAAPTPVVCQFCGYSDPEFGNQSDLLDLHYWRECPSLTQCYGCGQVVELAGLAEHRAVECEAAAGAGAGEGQT</sequence>
<dbReference type="SUPFAM" id="SSF48371">
    <property type="entry name" value="ARM repeat"/>
    <property type="match status" value="1"/>
</dbReference>
<feature type="compositionally biased region" description="Low complexity" evidence="1">
    <location>
        <begin position="473"/>
        <end position="491"/>
    </location>
</feature>
<evidence type="ECO:0000313" key="4">
    <source>
        <dbReference type="EMBL" id="KAF4664896.1"/>
    </source>
</evidence>
<dbReference type="Pfam" id="PF21038">
    <property type="entry name" value="CEP104_N"/>
    <property type="match status" value="1"/>
</dbReference>
<evidence type="ECO:0000256" key="1">
    <source>
        <dbReference type="SAM" id="MobiDB-lite"/>
    </source>
</evidence>
<dbReference type="InterPro" id="IPR011989">
    <property type="entry name" value="ARM-like"/>
</dbReference>
<dbReference type="PANTHER" id="PTHR13371:SF0">
    <property type="entry name" value="CENTROSOMAL PROTEIN OF 104 KDA"/>
    <property type="match status" value="1"/>
</dbReference>
<name>A0A7J6M0G1_PEROL</name>
<dbReference type="Proteomes" id="UP000570595">
    <property type="component" value="Unassembled WGS sequence"/>
</dbReference>
<dbReference type="InterPro" id="IPR048739">
    <property type="entry name" value="CEP104_N"/>
</dbReference>
<dbReference type="InterPro" id="IPR008979">
    <property type="entry name" value="Galactose-bd-like_sf"/>
</dbReference>
<dbReference type="Gene3D" id="1.25.10.10">
    <property type="entry name" value="Leucine-rich Repeat Variant"/>
    <property type="match status" value="1"/>
</dbReference>
<dbReference type="Proteomes" id="UP000572268">
    <property type="component" value="Unassembled WGS sequence"/>
</dbReference>
<organism evidence="4 6">
    <name type="scientific">Perkinsus olseni</name>
    <name type="common">Perkinsus atlanticus</name>
    <dbReference type="NCBI Taxonomy" id="32597"/>
    <lineage>
        <taxon>Eukaryota</taxon>
        <taxon>Sar</taxon>
        <taxon>Alveolata</taxon>
        <taxon>Perkinsozoa</taxon>
        <taxon>Perkinsea</taxon>
        <taxon>Perkinsida</taxon>
        <taxon>Perkinsidae</taxon>
        <taxon>Perkinsus</taxon>
    </lineage>
</organism>
<dbReference type="Pfam" id="PF21039">
    <property type="entry name" value="CEP104_ZnF"/>
    <property type="match status" value="1"/>
</dbReference>
<dbReference type="Pfam" id="PF21040">
    <property type="entry name" value="CEP104-like_TOG"/>
    <property type="match status" value="1"/>
</dbReference>
<protein>
    <recommendedName>
        <fullName evidence="2">UVR domain-containing protein</fullName>
    </recommendedName>
</protein>
<dbReference type="InterPro" id="IPR052607">
    <property type="entry name" value="CEP104-like"/>
</dbReference>
<dbReference type="SUPFAM" id="SSF49785">
    <property type="entry name" value="Galactose-binding domain-like"/>
    <property type="match status" value="1"/>
</dbReference>
<dbReference type="OrthoDB" id="66599at2759"/>
<feature type="domain" description="UVR" evidence="2">
    <location>
        <begin position="289"/>
        <end position="324"/>
    </location>
</feature>
<evidence type="ECO:0000313" key="3">
    <source>
        <dbReference type="EMBL" id="KAF4660528.1"/>
    </source>
</evidence>
<dbReference type="InterPro" id="IPR001943">
    <property type="entry name" value="UVR_dom"/>
</dbReference>
<dbReference type="InterPro" id="IPR016024">
    <property type="entry name" value="ARM-type_fold"/>
</dbReference>
<evidence type="ECO:0000259" key="2">
    <source>
        <dbReference type="PROSITE" id="PS50151"/>
    </source>
</evidence>
<dbReference type="EMBL" id="JABAHT010000228">
    <property type="protein sequence ID" value="KAF4660528.1"/>
    <property type="molecule type" value="Genomic_DNA"/>
</dbReference>
<dbReference type="PROSITE" id="PS50151">
    <property type="entry name" value="UVR"/>
    <property type="match status" value="1"/>
</dbReference>
<evidence type="ECO:0000313" key="5">
    <source>
        <dbReference type="Proteomes" id="UP000570595"/>
    </source>
</evidence>
<dbReference type="GO" id="GO:0005929">
    <property type="term" value="C:cilium"/>
    <property type="evidence" value="ECO:0007669"/>
    <property type="project" value="TreeGrafter"/>
</dbReference>
<dbReference type="InterPro" id="IPR048738">
    <property type="entry name" value="CEP104_Znf"/>
</dbReference>
<accession>A0A7J6M0G1</accession>
<feature type="region of interest" description="Disordered" evidence="1">
    <location>
        <begin position="473"/>
        <end position="496"/>
    </location>
</feature>